<sequence length="193" mass="21245">MPSTARSSRPCSSLPFVLLRSAPLLLALTCASAQAANFNAADIAHHGAWESLTLTLGDEHHYRAVDTQSYSDATLSVNATQGVCDLPWLEVRVTLEEQQGESRAVDLVPTRLRVDDRTRFDSMAEFITERGDDGFYVHFYLNDVSTLLDEMATGEQLFLGFDQTDADPWYMTFSLDGASEALARMQRLCAAGG</sequence>
<keyword evidence="3" id="KW-1185">Reference proteome</keyword>
<evidence type="ECO:0000313" key="2">
    <source>
        <dbReference type="EMBL" id="MCS2610277.1"/>
    </source>
</evidence>
<protein>
    <submittedName>
        <fullName evidence="2">Uncharacterized protein</fullName>
    </submittedName>
</protein>
<reference evidence="2" key="1">
    <citation type="submission" date="2021-11" db="EMBL/GenBank/DDBJ databases">
        <title>Halomonas sp., isolated from a coastal aquaculture zone in Dongshan Bay.</title>
        <authorList>
            <person name="Lin W."/>
        </authorList>
    </citation>
    <scope>NUCLEOTIDE SEQUENCE</scope>
    <source>
        <strain evidence="2">Yzlin-01</strain>
    </source>
</reference>
<keyword evidence="1" id="KW-0732">Signal</keyword>
<organism evidence="2 3">
    <name type="scientific">Halomonas dongshanensis</name>
    <dbReference type="NCBI Taxonomy" id="2890835"/>
    <lineage>
        <taxon>Bacteria</taxon>
        <taxon>Pseudomonadati</taxon>
        <taxon>Pseudomonadota</taxon>
        <taxon>Gammaproteobacteria</taxon>
        <taxon>Oceanospirillales</taxon>
        <taxon>Halomonadaceae</taxon>
        <taxon>Halomonas</taxon>
    </lineage>
</organism>
<accession>A0ABT2EFA3</accession>
<feature type="signal peptide" evidence="1">
    <location>
        <begin position="1"/>
        <end position="35"/>
    </location>
</feature>
<dbReference type="Proteomes" id="UP001165542">
    <property type="component" value="Unassembled WGS sequence"/>
</dbReference>
<evidence type="ECO:0000313" key="3">
    <source>
        <dbReference type="Proteomes" id="UP001165542"/>
    </source>
</evidence>
<dbReference type="RefSeq" id="WP_259036784.1">
    <property type="nucleotide sequence ID" value="NZ_JAJISC010000006.1"/>
</dbReference>
<dbReference type="EMBL" id="JAJISC010000006">
    <property type="protein sequence ID" value="MCS2610277.1"/>
    <property type="molecule type" value="Genomic_DNA"/>
</dbReference>
<proteinExistence type="predicted"/>
<comment type="caution">
    <text evidence="2">The sequence shown here is derived from an EMBL/GenBank/DDBJ whole genome shotgun (WGS) entry which is preliminary data.</text>
</comment>
<name>A0ABT2EFA3_9GAMM</name>
<evidence type="ECO:0000256" key="1">
    <source>
        <dbReference type="SAM" id="SignalP"/>
    </source>
</evidence>
<feature type="chain" id="PRO_5046074596" evidence="1">
    <location>
        <begin position="36"/>
        <end position="193"/>
    </location>
</feature>
<gene>
    <name evidence="2" type="ORF">LLY24_13215</name>
</gene>